<dbReference type="Pfam" id="PF13144">
    <property type="entry name" value="ChapFlgA"/>
    <property type="match status" value="1"/>
</dbReference>
<dbReference type="PATRIC" id="fig|518635.7.peg.1508"/>
<evidence type="ECO:0000313" key="3">
    <source>
        <dbReference type="EMBL" id="EEP20366.1"/>
    </source>
</evidence>
<dbReference type="CDD" id="cd11614">
    <property type="entry name" value="SAF_CpaB_FlgA_like"/>
    <property type="match status" value="1"/>
</dbReference>
<comment type="caution">
    <text evidence="3">The sequence shown here is derived from an EMBL/GenBank/DDBJ whole genome shotgun (WGS) entry which is preliminary data.</text>
</comment>
<sequence length="221" mass="23132">MKYTNAPPWSFFTSFAAPTLAARRRRARLFRGATAMFLCLAVFGVLYSLDAITGTDTIVTAATPIARGTTIRHDDVVMMTVPASPVTGKALHTTDKAVGSIAQHPIEAGQPLYAGSVGKAPTITTGDTVLDIAVANSINALIPGDTVSLVSAVGCEPTSQEHNNEQPAACTLASQAMIMETKARQDGNSTERNLLTVALDPQSAIRVMKAGESGAIIAVHR</sequence>
<name>C4FH53_9BIFI</name>
<feature type="transmembrane region" description="Helical" evidence="1">
    <location>
        <begin position="29"/>
        <end position="49"/>
    </location>
</feature>
<keyword evidence="1" id="KW-0472">Membrane</keyword>
<feature type="domain" description="SAF" evidence="2">
    <location>
        <begin position="56"/>
        <end position="118"/>
    </location>
</feature>
<dbReference type="Gene3D" id="3.90.1210.10">
    <property type="entry name" value="Antifreeze-like/N-acetylneuraminic acid synthase C-terminal domain"/>
    <property type="match status" value="1"/>
</dbReference>
<dbReference type="InterPro" id="IPR013974">
    <property type="entry name" value="SAF"/>
</dbReference>
<dbReference type="InterPro" id="IPR017585">
    <property type="entry name" value="SAF_FlgA"/>
</dbReference>
<dbReference type="STRING" id="1683.Bang102_003365"/>
<keyword evidence="1" id="KW-1133">Transmembrane helix</keyword>
<reference evidence="3" key="1">
    <citation type="submission" date="2009-04" db="EMBL/GenBank/DDBJ databases">
        <authorList>
            <person name="Weinstock G."/>
            <person name="Sodergren E."/>
            <person name="Clifton S."/>
            <person name="Fulton L."/>
            <person name="Fulton B."/>
            <person name="Courtney L."/>
            <person name="Fronick C."/>
            <person name="Harrison M."/>
            <person name="Strong C."/>
            <person name="Farmer C."/>
            <person name="Delahaunty K."/>
            <person name="Markovic C."/>
            <person name="Hall O."/>
            <person name="Minx P."/>
            <person name="Tomlinson C."/>
            <person name="Mitreva M."/>
            <person name="Nelson J."/>
            <person name="Hou S."/>
            <person name="Wollam A."/>
            <person name="Pepin K.H."/>
            <person name="Johnson M."/>
            <person name="Bhonagiri V."/>
            <person name="Nash W.E."/>
            <person name="Warren W."/>
            <person name="Chinwalla A."/>
            <person name="Mardis E.R."/>
            <person name="Wilson R.K."/>
        </authorList>
    </citation>
    <scope>NUCLEOTIDE SEQUENCE [LARGE SCALE GENOMIC DNA]</scope>
    <source>
        <strain evidence="3">DSM 20098</strain>
    </source>
</reference>
<organism evidence="3 4">
    <name type="scientific">Bifidobacterium angulatum DSM 20098 = JCM 7096</name>
    <dbReference type="NCBI Taxonomy" id="518635"/>
    <lineage>
        <taxon>Bacteria</taxon>
        <taxon>Bacillati</taxon>
        <taxon>Actinomycetota</taxon>
        <taxon>Actinomycetes</taxon>
        <taxon>Bifidobacteriales</taxon>
        <taxon>Bifidobacteriaceae</taxon>
        <taxon>Bifidobacterium</taxon>
    </lineage>
</organism>
<evidence type="ECO:0000256" key="1">
    <source>
        <dbReference type="SAM" id="Phobius"/>
    </source>
</evidence>
<dbReference type="HOGENOM" id="CLU_1248631_0_0_11"/>
<gene>
    <name evidence="3" type="ORF">BIFANG_03684</name>
</gene>
<accession>C4FH53</accession>
<dbReference type="Proteomes" id="UP000006408">
    <property type="component" value="Unassembled WGS sequence"/>
</dbReference>
<evidence type="ECO:0000259" key="2">
    <source>
        <dbReference type="SMART" id="SM00858"/>
    </source>
</evidence>
<evidence type="ECO:0000313" key="4">
    <source>
        <dbReference type="Proteomes" id="UP000006408"/>
    </source>
</evidence>
<proteinExistence type="predicted"/>
<dbReference type="GeneID" id="42864612"/>
<dbReference type="eggNOG" id="COG1261">
    <property type="taxonomic scope" value="Bacteria"/>
</dbReference>
<dbReference type="RefSeq" id="WP_003827603.1">
    <property type="nucleotide sequence ID" value="NZ_AP012322.1"/>
</dbReference>
<dbReference type="AlphaFoldDB" id="C4FH53"/>
<protein>
    <submittedName>
        <fullName evidence="3">Flp pilus assembly protein CpaB</fullName>
    </submittedName>
</protein>
<keyword evidence="4" id="KW-1185">Reference proteome</keyword>
<keyword evidence="1" id="KW-0812">Transmembrane</keyword>
<dbReference type="EMBL" id="ABYS02000013">
    <property type="protein sequence ID" value="EEP20366.1"/>
    <property type="molecule type" value="Genomic_DNA"/>
</dbReference>
<dbReference type="SMART" id="SM00858">
    <property type="entry name" value="SAF"/>
    <property type="match status" value="1"/>
</dbReference>